<gene>
    <name evidence="1" type="ORF">HIO71_17685</name>
</gene>
<reference evidence="1 2" key="1">
    <citation type="submission" date="2020-04" db="EMBL/GenBank/DDBJ databases">
        <title>Genome analysis and antimicrobial resistance characteristics of Chryseobacterium aquaticum isolated from farmed salmonids.</title>
        <authorList>
            <person name="Saticioglu I.B."/>
            <person name="Duman M."/>
            <person name="Altun S."/>
        </authorList>
    </citation>
    <scope>NUCLEOTIDE SEQUENCE [LARGE SCALE GENOMIC DNA]</scope>
    <source>
        <strain evidence="1 2">C-174</strain>
    </source>
</reference>
<name>A0A848N969_9FLAO</name>
<dbReference type="EMBL" id="JABCJF010000014">
    <property type="protein sequence ID" value="NMR36014.1"/>
    <property type="molecule type" value="Genomic_DNA"/>
</dbReference>
<comment type="caution">
    <text evidence="1">The sequence shown here is derived from an EMBL/GenBank/DDBJ whole genome shotgun (WGS) entry which is preliminary data.</text>
</comment>
<evidence type="ECO:0000313" key="1">
    <source>
        <dbReference type="EMBL" id="NMR36014.1"/>
    </source>
</evidence>
<proteinExistence type="predicted"/>
<dbReference type="Proteomes" id="UP000548067">
    <property type="component" value="Unassembled WGS sequence"/>
</dbReference>
<dbReference type="RefSeq" id="WP_169322445.1">
    <property type="nucleotide sequence ID" value="NZ_JABCJF010000014.1"/>
</dbReference>
<accession>A0A848N969</accession>
<evidence type="ECO:0000313" key="2">
    <source>
        <dbReference type="Proteomes" id="UP000548067"/>
    </source>
</evidence>
<sequence length="231" mass="27135">MTIIIDENSVLNRLPVELDGYTLLILDSIRITLQMIQNDFNSIEKLLNKIEDSSNRQNESIKAFGYVWGIIDKTSRLIKIYKKLPSKSNYKILDNLKIVDKFRNTFQHLDERIDESLLKNRLPFYGTISWFKLEDNEIKTKMIVSGITYGIKVDFIYPNVNNCSENINDIMLHAVDKKEYINLNISDLIKNIIAFKNENEIHLTESFKDNNWKCCDWTARKDIFITLQSDK</sequence>
<dbReference type="AlphaFoldDB" id="A0A848N969"/>
<organism evidence="1 2">
    <name type="scientific">Chryseobacterium aquaticum</name>
    <dbReference type="NCBI Taxonomy" id="452084"/>
    <lineage>
        <taxon>Bacteria</taxon>
        <taxon>Pseudomonadati</taxon>
        <taxon>Bacteroidota</taxon>
        <taxon>Flavobacteriia</taxon>
        <taxon>Flavobacteriales</taxon>
        <taxon>Weeksellaceae</taxon>
        <taxon>Chryseobacterium group</taxon>
        <taxon>Chryseobacterium</taxon>
    </lineage>
</organism>
<protein>
    <submittedName>
        <fullName evidence="1">Uncharacterized protein</fullName>
    </submittedName>
</protein>